<keyword evidence="4" id="KW-1185">Reference proteome</keyword>
<evidence type="ECO:0000313" key="3">
    <source>
        <dbReference type="EMBL" id="MED6158088.1"/>
    </source>
</evidence>
<dbReference type="EMBL" id="JASCZI010120948">
    <property type="protein sequence ID" value="MED6158088.1"/>
    <property type="molecule type" value="Genomic_DNA"/>
</dbReference>
<feature type="coiled-coil region" evidence="1">
    <location>
        <begin position="65"/>
        <end position="92"/>
    </location>
</feature>
<dbReference type="PANTHER" id="PTHR34562">
    <property type="entry name" value="WPP DOMAIN-INTERACTING PROTEIN 2"/>
    <property type="match status" value="1"/>
</dbReference>
<protein>
    <submittedName>
        <fullName evidence="3">Uncharacterized protein</fullName>
    </submittedName>
</protein>
<sequence>MEHHQSFEANKDPLTESIHRLQNAQEALKQEVKNFGEIWNQPLSSASTSLEHKALSKLEELCGMLVLKDSKIAELERARKSLKAEVEYLASQNLKGESVSLKRVAKRGAQPRIQVQVAKKIEHFGDIVAVEEAFMIQKSAYKLTFFFSLKFILLILVFLLFDSRLSLDSGVVVPT</sequence>
<name>A0ABU6UEJ5_9FABA</name>
<reference evidence="3 4" key="1">
    <citation type="journal article" date="2023" name="Plants (Basel)">
        <title>Bridging the Gap: Combining Genomics and Transcriptomics Approaches to Understand Stylosanthes scabra, an Orphan Legume from the Brazilian Caatinga.</title>
        <authorList>
            <person name="Ferreira-Neto J.R.C."/>
            <person name="da Silva M.D."/>
            <person name="Binneck E."/>
            <person name="de Melo N.F."/>
            <person name="da Silva R.H."/>
            <person name="de Melo A.L.T.M."/>
            <person name="Pandolfi V."/>
            <person name="Bustamante F.O."/>
            <person name="Brasileiro-Vidal A.C."/>
            <person name="Benko-Iseppon A.M."/>
        </authorList>
    </citation>
    <scope>NUCLEOTIDE SEQUENCE [LARGE SCALE GENOMIC DNA]</scope>
    <source>
        <tissue evidence="3">Leaves</tissue>
    </source>
</reference>
<proteinExistence type="predicted"/>
<dbReference type="PANTHER" id="PTHR34562:SF8">
    <property type="entry name" value="WPP DOMAIN-INTERACTING PROTEIN 1"/>
    <property type="match status" value="1"/>
</dbReference>
<comment type="caution">
    <text evidence="3">The sequence shown here is derived from an EMBL/GenBank/DDBJ whole genome shotgun (WGS) entry which is preliminary data.</text>
</comment>
<evidence type="ECO:0000313" key="4">
    <source>
        <dbReference type="Proteomes" id="UP001341840"/>
    </source>
</evidence>
<keyword evidence="2" id="KW-0812">Transmembrane</keyword>
<evidence type="ECO:0000256" key="1">
    <source>
        <dbReference type="SAM" id="Coils"/>
    </source>
</evidence>
<keyword evidence="2" id="KW-1133">Transmembrane helix</keyword>
<feature type="transmembrane region" description="Helical" evidence="2">
    <location>
        <begin position="143"/>
        <end position="161"/>
    </location>
</feature>
<keyword evidence="2" id="KW-0472">Membrane</keyword>
<accession>A0ABU6UEJ5</accession>
<dbReference type="Proteomes" id="UP001341840">
    <property type="component" value="Unassembled WGS sequence"/>
</dbReference>
<keyword evidence="1" id="KW-0175">Coiled coil</keyword>
<evidence type="ECO:0000256" key="2">
    <source>
        <dbReference type="SAM" id="Phobius"/>
    </source>
</evidence>
<gene>
    <name evidence="3" type="ORF">PIB30_029396</name>
</gene>
<dbReference type="InterPro" id="IPR044696">
    <property type="entry name" value="WIP1/2/3"/>
</dbReference>
<organism evidence="3 4">
    <name type="scientific">Stylosanthes scabra</name>
    <dbReference type="NCBI Taxonomy" id="79078"/>
    <lineage>
        <taxon>Eukaryota</taxon>
        <taxon>Viridiplantae</taxon>
        <taxon>Streptophyta</taxon>
        <taxon>Embryophyta</taxon>
        <taxon>Tracheophyta</taxon>
        <taxon>Spermatophyta</taxon>
        <taxon>Magnoliopsida</taxon>
        <taxon>eudicotyledons</taxon>
        <taxon>Gunneridae</taxon>
        <taxon>Pentapetalae</taxon>
        <taxon>rosids</taxon>
        <taxon>fabids</taxon>
        <taxon>Fabales</taxon>
        <taxon>Fabaceae</taxon>
        <taxon>Papilionoideae</taxon>
        <taxon>50 kb inversion clade</taxon>
        <taxon>dalbergioids sensu lato</taxon>
        <taxon>Dalbergieae</taxon>
        <taxon>Pterocarpus clade</taxon>
        <taxon>Stylosanthes</taxon>
    </lineage>
</organism>